<feature type="region of interest" description="Disordered" evidence="3">
    <location>
        <begin position="198"/>
        <end position="247"/>
    </location>
</feature>
<dbReference type="InterPro" id="IPR000719">
    <property type="entry name" value="Prot_kinase_dom"/>
</dbReference>
<evidence type="ECO:0000256" key="2">
    <source>
        <dbReference type="PIRSR" id="PIRSR000615-3"/>
    </source>
</evidence>
<dbReference type="PROSITE" id="PS50011">
    <property type="entry name" value="PROTEIN_KINASE_DOM"/>
    <property type="match status" value="1"/>
</dbReference>
<dbReference type="AlphaFoldDB" id="A0AAE0CDX0"/>
<dbReference type="Pfam" id="PF07714">
    <property type="entry name" value="PK_Tyr_Ser-Thr"/>
    <property type="match status" value="2"/>
</dbReference>
<dbReference type="PIRSF" id="PIRSF000615">
    <property type="entry name" value="TyrPK_CSF1-R"/>
    <property type="match status" value="1"/>
</dbReference>
<dbReference type="SMART" id="SM00220">
    <property type="entry name" value="S_TKc"/>
    <property type="match status" value="1"/>
</dbReference>
<dbReference type="PANTHER" id="PTHR44329">
    <property type="entry name" value="SERINE/THREONINE-PROTEIN KINASE TNNI3K-RELATED"/>
    <property type="match status" value="1"/>
</dbReference>
<evidence type="ECO:0000259" key="4">
    <source>
        <dbReference type="PROSITE" id="PS50011"/>
    </source>
</evidence>
<dbReference type="EMBL" id="LGRX02024893">
    <property type="protein sequence ID" value="KAK3253276.1"/>
    <property type="molecule type" value="Genomic_DNA"/>
</dbReference>
<evidence type="ECO:0000313" key="6">
    <source>
        <dbReference type="Proteomes" id="UP001190700"/>
    </source>
</evidence>
<evidence type="ECO:0000313" key="5">
    <source>
        <dbReference type="EMBL" id="KAK3253276.1"/>
    </source>
</evidence>
<dbReference type="Gene3D" id="3.30.200.20">
    <property type="entry name" value="Phosphorylase Kinase, domain 1"/>
    <property type="match status" value="1"/>
</dbReference>
<feature type="binding site" evidence="2">
    <location>
        <position position="186"/>
    </location>
    <ligand>
        <name>Mg(2+)</name>
        <dbReference type="ChEBI" id="CHEBI:18420"/>
    </ligand>
</feature>
<keyword evidence="2" id="KW-0460">Magnesium</keyword>
<accession>A0AAE0CDX0</accession>
<dbReference type="InterPro" id="IPR001245">
    <property type="entry name" value="Ser-Thr/Tyr_kinase_cat_dom"/>
</dbReference>
<evidence type="ECO:0000256" key="3">
    <source>
        <dbReference type="SAM" id="MobiDB-lite"/>
    </source>
</evidence>
<dbReference type="InterPro" id="IPR008271">
    <property type="entry name" value="Ser/Thr_kinase_AS"/>
</dbReference>
<feature type="compositionally biased region" description="Polar residues" evidence="3">
    <location>
        <begin position="212"/>
        <end position="242"/>
    </location>
</feature>
<dbReference type="InterPro" id="IPR011009">
    <property type="entry name" value="Kinase-like_dom_sf"/>
</dbReference>
<feature type="domain" description="Protein kinase" evidence="4">
    <location>
        <begin position="35"/>
        <end position="379"/>
    </location>
</feature>
<dbReference type="GO" id="GO:0004674">
    <property type="term" value="F:protein serine/threonine kinase activity"/>
    <property type="evidence" value="ECO:0007669"/>
    <property type="project" value="TreeGrafter"/>
</dbReference>
<dbReference type="Gene3D" id="1.10.510.10">
    <property type="entry name" value="Transferase(Phosphotransferase) domain 1"/>
    <property type="match status" value="1"/>
</dbReference>
<dbReference type="PROSITE" id="PS00108">
    <property type="entry name" value="PROTEIN_KINASE_ST"/>
    <property type="match status" value="1"/>
</dbReference>
<keyword evidence="6" id="KW-1185">Reference proteome</keyword>
<dbReference type="InterPro" id="IPR051681">
    <property type="entry name" value="Ser/Thr_Kinases-Pseudokinases"/>
</dbReference>
<reference evidence="5 6" key="1">
    <citation type="journal article" date="2015" name="Genome Biol. Evol.">
        <title>Comparative Genomics of a Bacterivorous Green Alga Reveals Evolutionary Causalities and Consequences of Phago-Mixotrophic Mode of Nutrition.</title>
        <authorList>
            <person name="Burns J.A."/>
            <person name="Paasch A."/>
            <person name="Narechania A."/>
            <person name="Kim E."/>
        </authorList>
    </citation>
    <scope>NUCLEOTIDE SEQUENCE [LARGE SCALE GENOMIC DNA]</scope>
    <source>
        <strain evidence="5 6">PLY_AMNH</strain>
    </source>
</reference>
<dbReference type="GO" id="GO:0005524">
    <property type="term" value="F:ATP binding"/>
    <property type="evidence" value="ECO:0007669"/>
    <property type="project" value="InterPro"/>
</dbReference>
<dbReference type="PANTHER" id="PTHR44329:SF140">
    <property type="entry name" value="INACTIVE PROTEIN TYROSINE KINASE PTKL"/>
    <property type="match status" value="1"/>
</dbReference>
<proteinExistence type="predicted"/>
<feature type="binding site" evidence="2">
    <location>
        <position position="173"/>
    </location>
    <ligand>
        <name>Mg(2+)</name>
        <dbReference type="ChEBI" id="CHEBI:18420"/>
    </ligand>
</feature>
<dbReference type="SUPFAM" id="SSF56112">
    <property type="entry name" value="Protein kinase-like (PK-like)"/>
    <property type="match status" value="1"/>
</dbReference>
<keyword evidence="2" id="KW-0479">Metal-binding</keyword>
<organism evidence="5 6">
    <name type="scientific">Cymbomonas tetramitiformis</name>
    <dbReference type="NCBI Taxonomy" id="36881"/>
    <lineage>
        <taxon>Eukaryota</taxon>
        <taxon>Viridiplantae</taxon>
        <taxon>Chlorophyta</taxon>
        <taxon>Pyramimonadophyceae</taxon>
        <taxon>Pyramimonadales</taxon>
        <taxon>Pyramimonadaceae</taxon>
        <taxon>Cymbomonas</taxon>
    </lineage>
</organism>
<comment type="caution">
    <text evidence="5">The sequence shown here is derived from an EMBL/GenBank/DDBJ whole genome shotgun (WGS) entry which is preliminary data.</text>
</comment>
<feature type="active site" description="Proton acceptor" evidence="1">
    <location>
        <position position="168"/>
    </location>
</feature>
<sequence length="405" mass="45870">MKLGRRSTRRSSNLLVELHRRTGEQLYALDFHEDLIFESTLGEGAFGRVDCYTLKPVGDPTFKPVSVAVKRLKVTTISAEAVQEFFDEITLMKLLDHPNVVKFLGSGTYMSEENVELPFLCQEMLKESLQQKLQSKKYSAHEAISWCLDIAKGMQYLHTRRPTIVHRDLKPNNILLTDQGSAKVIDFGLFATTKAPSLVPVPPETPGGIPMTPSTPLDTKSPRTPYTPGVPQTGTRPTTPESRTPGGKRFDQCFDEEYEQLSKNGIFQHKIVGNVGSYKYMAPENFADQPYCEKVDVYSFSMVMYSLLTKREPHDGLYLAPHQIASAAVKDNLRPKLKSKWPDELKCLIKDCWNGDPTERISFGEIIHRLEELMSNPHLMAVLERSYENAATKFFRSLQMCRGRT</sequence>
<evidence type="ECO:0000256" key="1">
    <source>
        <dbReference type="PIRSR" id="PIRSR000615-1"/>
    </source>
</evidence>
<protein>
    <recommendedName>
        <fullName evidence="4">Protein kinase domain-containing protein</fullName>
    </recommendedName>
</protein>
<dbReference type="Proteomes" id="UP001190700">
    <property type="component" value="Unassembled WGS sequence"/>
</dbReference>
<dbReference type="GO" id="GO:0046872">
    <property type="term" value="F:metal ion binding"/>
    <property type="evidence" value="ECO:0007669"/>
    <property type="project" value="UniProtKB-KW"/>
</dbReference>
<name>A0AAE0CDX0_9CHLO</name>
<gene>
    <name evidence="5" type="ORF">CYMTET_37467</name>
</gene>